<gene>
    <name evidence="3" type="ORF">F0U47_01730</name>
</gene>
<dbReference type="EMBL" id="VUJW01000001">
    <property type="protein sequence ID" value="KAA1428958.1"/>
    <property type="molecule type" value="Genomic_DNA"/>
</dbReference>
<organism evidence="3 4">
    <name type="scientific">Nocardioides antri</name>
    <dbReference type="NCBI Taxonomy" id="2607659"/>
    <lineage>
        <taxon>Bacteria</taxon>
        <taxon>Bacillati</taxon>
        <taxon>Actinomycetota</taxon>
        <taxon>Actinomycetes</taxon>
        <taxon>Propionibacteriales</taxon>
        <taxon>Nocardioidaceae</taxon>
        <taxon>Nocardioides</taxon>
    </lineage>
</organism>
<dbReference type="Proteomes" id="UP000324351">
    <property type="component" value="Unassembled WGS sequence"/>
</dbReference>
<dbReference type="RefSeq" id="WP_149748580.1">
    <property type="nucleotide sequence ID" value="NZ_VUJW01000001.1"/>
</dbReference>
<sequence>MARDDDPEPADLAREREREWQQIVENFGERVVLEPEEEPQVDVVRPQVPDEDLDDPPVRDQIHPDDEFVPPTPPPIPRPPIDRLLAWFGVFGIPAVVLFCIVVGISVPTWFGLLMAAGFIGGFGYLVVKMSDEPRPPWDDGAVL</sequence>
<feature type="transmembrane region" description="Helical" evidence="2">
    <location>
        <begin position="84"/>
        <end position="104"/>
    </location>
</feature>
<name>A0A5B1M8U8_9ACTN</name>
<proteinExistence type="predicted"/>
<keyword evidence="2" id="KW-0472">Membrane</keyword>
<reference evidence="3 4" key="2">
    <citation type="submission" date="2019-09" db="EMBL/GenBank/DDBJ databases">
        <authorList>
            <person name="Jin C."/>
        </authorList>
    </citation>
    <scope>NUCLEOTIDE SEQUENCE [LARGE SCALE GENOMIC DNA]</scope>
    <source>
        <strain evidence="3 4">BN140041</strain>
    </source>
</reference>
<feature type="transmembrane region" description="Helical" evidence="2">
    <location>
        <begin position="110"/>
        <end position="128"/>
    </location>
</feature>
<reference evidence="3 4" key="1">
    <citation type="submission" date="2019-09" db="EMBL/GenBank/DDBJ databases">
        <title>Nocardioides panacisoli sp. nov., isolated from the soil of a ginseng field.</title>
        <authorList>
            <person name="Cho C."/>
        </authorList>
    </citation>
    <scope>NUCLEOTIDE SEQUENCE [LARGE SCALE GENOMIC DNA]</scope>
    <source>
        <strain evidence="3 4">BN140041</strain>
    </source>
</reference>
<protein>
    <submittedName>
        <fullName evidence="3">Uncharacterized protein</fullName>
    </submittedName>
</protein>
<feature type="compositionally biased region" description="Basic and acidic residues" evidence="1">
    <location>
        <begin position="56"/>
        <end position="66"/>
    </location>
</feature>
<keyword evidence="2" id="KW-0812">Transmembrane</keyword>
<keyword evidence="4" id="KW-1185">Reference proteome</keyword>
<evidence type="ECO:0000313" key="4">
    <source>
        <dbReference type="Proteomes" id="UP000324351"/>
    </source>
</evidence>
<keyword evidence="2" id="KW-1133">Transmembrane helix</keyword>
<accession>A0A5B1M8U8</accession>
<evidence type="ECO:0000256" key="2">
    <source>
        <dbReference type="SAM" id="Phobius"/>
    </source>
</evidence>
<dbReference type="AlphaFoldDB" id="A0A5B1M8U8"/>
<evidence type="ECO:0000313" key="3">
    <source>
        <dbReference type="EMBL" id="KAA1428958.1"/>
    </source>
</evidence>
<comment type="caution">
    <text evidence="3">The sequence shown here is derived from an EMBL/GenBank/DDBJ whole genome shotgun (WGS) entry which is preliminary data.</text>
</comment>
<feature type="region of interest" description="Disordered" evidence="1">
    <location>
        <begin position="35"/>
        <end position="75"/>
    </location>
</feature>
<evidence type="ECO:0000256" key="1">
    <source>
        <dbReference type="SAM" id="MobiDB-lite"/>
    </source>
</evidence>